<evidence type="ECO:0000256" key="3">
    <source>
        <dbReference type="ARBA" id="ARBA00022946"/>
    </source>
</evidence>
<reference evidence="8" key="2">
    <citation type="submission" date="2020-11" db="EMBL/GenBank/DDBJ databases">
        <authorList>
            <person name="McCartney M.A."/>
            <person name="Auch B."/>
            <person name="Kono T."/>
            <person name="Mallez S."/>
            <person name="Becker A."/>
            <person name="Gohl D.M."/>
            <person name="Silverstein K.A.T."/>
            <person name="Koren S."/>
            <person name="Bechman K.B."/>
            <person name="Herman A."/>
            <person name="Abrahante J.E."/>
            <person name="Garbe J."/>
        </authorList>
    </citation>
    <scope>NUCLEOTIDE SEQUENCE</scope>
    <source>
        <strain evidence="8">Duluth1</strain>
        <tissue evidence="8">Whole animal</tissue>
    </source>
</reference>
<keyword evidence="4 7" id="KW-0689">Ribosomal protein</keyword>
<dbReference type="InterPro" id="IPR000473">
    <property type="entry name" value="Ribosomal_bL36"/>
</dbReference>
<name>A0A9D4EHV2_DREPO</name>
<dbReference type="Pfam" id="PF00444">
    <property type="entry name" value="Ribosomal_L36"/>
    <property type="match status" value="1"/>
</dbReference>
<gene>
    <name evidence="8" type="ORF">DPMN_179836</name>
</gene>
<dbReference type="PANTHER" id="PTHR46909:SF1">
    <property type="entry name" value="LARGE RIBOSOMAL SUBUNIT PROTEIN BL36M"/>
    <property type="match status" value="1"/>
</dbReference>
<keyword evidence="6 7" id="KW-0687">Ribonucleoprotein</keyword>
<dbReference type="GO" id="GO:0006412">
    <property type="term" value="P:translation"/>
    <property type="evidence" value="ECO:0007669"/>
    <property type="project" value="InterPro"/>
</dbReference>
<sequence length="163" mass="19110">MALLAGLKTVISSLARGPQCQLKKSLTVLSSVRSSLLLTNHRQQKDVTEISLLQPQGLSLTPLQGILLQQCRTYKPRDKLKLRCAGCYFERRQGRLYVECSIKPRHKQMQLVTGLGFYRDEYSKGRWREAVYWNYHKHDEYYRSGDNQWSKYRWLGDRIGKDL</sequence>
<dbReference type="EMBL" id="JAIWYP010000009">
    <property type="protein sequence ID" value="KAH3778380.1"/>
    <property type="molecule type" value="Genomic_DNA"/>
</dbReference>
<keyword evidence="5" id="KW-0496">Mitochondrion</keyword>
<dbReference type="GO" id="GO:0005762">
    <property type="term" value="C:mitochondrial large ribosomal subunit"/>
    <property type="evidence" value="ECO:0007669"/>
    <property type="project" value="TreeGrafter"/>
</dbReference>
<evidence type="ECO:0000256" key="5">
    <source>
        <dbReference type="ARBA" id="ARBA00023128"/>
    </source>
</evidence>
<evidence type="ECO:0000313" key="9">
    <source>
        <dbReference type="Proteomes" id="UP000828390"/>
    </source>
</evidence>
<dbReference type="InterPro" id="IPR035977">
    <property type="entry name" value="Ribosomal_bL36_sp"/>
</dbReference>
<evidence type="ECO:0000256" key="1">
    <source>
        <dbReference type="ARBA" id="ARBA00004173"/>
    </source>
</evidence>
<dbReference type="PANTHER" id="PTHR46909">
    <property type="entry name" value="39S RIBOSOMAL PROTEIN L36, MITOCHONDRIAL"/>
    <property type="match status" value="1"/>
</dbReference>
<evidence type="ECO:0000256" key="4">
    <source>
        <dbReference type="ARBA" id="ARBA00022980"/>
    </source>
</evidence>
<dbReference type="GO" id="GO:0003735">
    <property type="term" value="F:structural constituent of ribosome"/>
    <property type="evidence" value="ECO:0007669"/>
    <property type="project" value="InterPro"/>
</dbReference>
<protein>
    <recommendedName>
        <fullName evidence="7">Ribosomal protein</fullName>
    </recommendedName>
</protein>
<comment type="similarity">
    <text evidence="2 7">Belongs to the bacterial ribosomal protein bL36 family.</text>
</comment>
<dbReference type="InterPro" id="IPR052143">
    <property type="entry name" value="Mitoribosomal_bL36m"/>
</dbReference>
<evidence type="ECO:0000256" key="2">
    <source>
        <dbReference type="ARBA" id="ARBA00007645"/>
    </source>
</evidence>
<organism evidence="8 9">
    <name type="scientific">Dreissena polymorpha</name>
    <name type="common">Zebra mussel</name>
    <name type="synonym">Mytilus polymorpha</name>
    <dbReference type="NCBI Taxonomy" id="45954"/>
    <lineage>
        <taxon>Eukaryota</taxon>
        <taxon>Metazoa</taxon>
        <taxon>Spiralia</taxon>
        <taxon>Lophotrochozoa</taxon>
        <taxon>Mollusca</taxon>
        <taxon>Bivalvia</taxon>
        <taxon>Autobranchia</taxon>
        <taxon>Heteroconchia</taxon>
        <taxon>Euheterodonta</taxon>
        <taxon>Imparidentia</taxon>
        <taxon>Neoheterodontei</taxon>
        <taxon>Myida</taxon>
        <taxon>Dreissenoidea</taxon>
        <taxon>Dreissenidae</taxon>
        <taxon>Dreissena</taxon>
    </lineage>
</organism>
<evidence type="ECO:0000256" key="7">
    <source>
        <dbReference type="RuleBase" id="RU000570"/>
    </source>
</evidence>
<evidence type="ECO:0000313" key="8">
    <source>
        <dbReference type="EMBL" id="KAH3778380.1"/>
    </source>
</evidence>
<comment type="caution">
    <text evidence="8">The sequence shown here is derived from an EMBL/GenBank/DDBJ whole genome shotgun (WGS) entry which is preliminary data.</text>
</comment>
<comment type="subcellular location">
    <subcellularLocation>
        <location evidence="1">Mitochondrion</location>
    </subcellularLocation>
</comment>
<evidence type="ECO:0000256" key="6">
    <source>
        <dbReference type="ARBA" id="ARBA00023274"/>
    </source>
</evidence>
<keyword evidence="3" id="KW-0809">Transit peptide</keyword>
<dbReference type="SUPFAM" id="SSF57840">
    <property type="entry name" value="Ribosomal protein L36"/>
    <property type="match status" value="1"/>
</dbReference>
<accession>A0A9D4EHV2</accession>
<keyword evidence="9" id="KW-1185">Reference proteome</keyword>
<reference evidence="8" key="1">
    <citation type="journal article" date="2019" name="bioRxiv">
        <title>The Genome of the Zebra Mussel, Dreissena polymorpha: A Resource for Invasive Species Research.</title>
        <authorList>
            <person name="McCartney M.A."/>
            <person name="Auch B."/>
            <person name="Kono T."/>
            <person name="Mallez S."/>
            <person name="Zhang Y."/>
            <person name="Obille A."/>
            <person name="Becker A."/>
            <person name="Abrahante J.E."/>
            <person name="Garbe J."/>
            <person name="Badalamenti J.P."/>
            <person name="Herman A."/>
            <person name="Mangelson H."/>
            <person name="Liachko I."/>
            <person name="Sullivan S."/>
            <person name="Sone E.D."/>
            <person name="Koren S."/>
            <person name="Silverstein K.A.T."/>
            <person name="Beckman K.B."/>
            <person name="Gohl D.M."/>
        </authorList>
    </citation>
    <scope>NUCLEOTIDE SEQUENCE</scope>
    <source>
        <strain evidence="8">Duluth1</strain>
        <tissue evidence="8">Whole animal</tissue>
    </source>
</reference>
<dbReference type="NCBIfam" id="TIGR01022">
    <property type="entry name" value="rpmJ_bact"/>
    <property type="match status" value="1"/>
</dbReference>
<dbReference type="AlphaFoldDB" id="A0A9D4EHV2"/>
<proteinExistence type="inferred from homology"/>
<dbReference type="Proteomes" id="UP000828390">
    <property type="component" value="Unassembled WGS sequence"/>
</dbReference>